<dbReference type="Proteomes" id="UP000245539">
    <property type="component" value="Unassembled WGS sequence"/>
</dbReference>
<keyword evidence="2" id="KW-1185">Reference proteome</keyword>
<organism evidence="1 2">
    <name type="scientific">Leucothrix pacifica</name>
    <dbReference type="NCBI Taxonomy" id="1247513"/>
    <lineage>
        <taxon>Bacteria</taxon>
        <taxon>Pseudomonadati</taxon>
        <taxon>Pseudomonadota</taxon>
        <taxon>Gammaproteobacteria</taxon>
        <taxon>Thiotrichales</taxon>
        <taxon>Thiotrichaceae</taxon>
        <taxon>Leucothrix</taxon>
    </lineage>
</organism>
<name>A0A317CJ60_9GAMM</name>
<gene>
    <name evidence="1" type="ORF">DKW60_07595</name>
</gene>
<dbReference type="RefSeq" id="WP_109837060.1">
    <property type="nucleotide sequence ID" value="NZ_QGKM01000015.1"/>
</dbReference>
<sequence length="103" mass="11306">MTPWLNFWTTPLISSNAKGETVIVCTVNGFKSVTLKAHLTLEEVSDYCAVLQLADALGSSPLPTPGIPAFTPTPFQQNTIYTSYVYRVPHLSLYSSRAPPVYL</sequence>
<proteinExistence type="predicted"/>
<evidence type="ECO:0000313" key="2">
    <source>
        <dbReference type="Proteomes" id="UP000245539"/>
    </source>
</evidence>
<reference evidence="1 2" key="1">
    <citation type="submission" date="2018-05" db="EMBL/GenBank/DDBJ databases">
        <title>Leucothrix arctica sp. nov., isolated from Arctic seawater.</title>
        <authorList>
            <person name="Choi A."/>
            <person name="Baek K."/>
        </authorList>
    </citation>
    <scope>NUCLEOTIDE SEQUENCE [LARGE SCALE GENOMIC DNA]</scope>
    <source>
        <strain evidence="1 2">JCM 18388</strain>
    </source>
</reference>
<dbReference type="AlphaFoldDB" id="A0A317CJ60"/>
<evidence type="ECO:0000313" key="1">
    <source>
        <dbReference type="EMBL" id="PWQ98594.1"/>
    </source>
</evidence>
<dbReference type="OrthoDB" id="7089199at2"/>
<protein>
    <submittedName>
        <fullName evidence="1">Uncharacterized protein</fullName>
    </submittedName>
</protein>
<comment type="caution">
    <text evidence="1">The sequence shown here is derived from an EMBL/GenBank/DDBJ whole genome shotgun (WGS) entry which is preliminary data.</text>
</comment>
<accession>A0A317CJ60</accession>
<dbReference type="EMBL" id="QGKM01000015">
    <property type="protein sequence ID" value="PWQ98594.1"/>
    <property type="molecule type" value="Genomic_DNA"/>
</dbReference>